<dbReference type="KEGG" id="ebh:BSEPE_0080"/>
<gene>
    <name evidence="1" type="ORF">BSEPE_0080</name>
</gene>
<sequence length="151" mass="17270">MPIKINNVEISDDDVFQEMQYQTDASNVEEVIFKAAQALVVQQLLLQEASIKKNDANEEEKINQLISDNVVIPTASIESCQRYYDNNKVKFLDKERNETLSFTMVEEHIKEYLQNQSTTSGIKEYINVLAADADIKGFDFKDPSAMNIKIQ</sequence>
<proteinExistence type="predicted"/>
<keyword evidence="2" id="KW-1185">Reference proteome</keyword>
<dbReference type="STRING" id="1303921.BSEPE_0080"/>
<dbReference type="EMBL" id="AP013042">
    <property type="protein sequence ID" value="BAS67104.1"/>
    <property type="molecule type" value="Genomic_DNA"/>
</dbReference>
<organism evidence="1 2">
    <name type="scientific">endosymbiont of Bathymodiolus septemdierum str. Myojin knoll</name>
    <dbReference type="NCBI Taxonomy" id="1303921"/>
    <lineage>
        <taxon>Bacteria</taxon>
        <taxon>Pseudomonadati</taxon>
        <taxon>Pseudomonadota</taxon>
        <taxon>Gammaproteobacteria</taxon>
        <taxon>sulfur-oxidizing symbionts</taxon>
    </lineage>
</organism>
<reference evidence="1 2" key="1">
    <citation type="journal article" date="2000" name="Mar. Ecol. Prog. Ser.">
        <title>Phylogenetic characterization of endosymbionts in three hydrothermal vent mussels: influence on host distributions.</title>
        <authorList>
            <person name="Fujiwara Y."/>
            <person name="Takai K."/>
            <person name="Uematsu K."/>
            <person name="Tsuchida S."/>
            <person name="Hunt J.C."/>
            <person name="Hashimoto J."/>
        </authorList>
    </citation>
    <scope>NUCLEOTIDE SEQUENCE [LARGE SCALE GENOMIC DNA]</scope>
    <source>
        <strain evidence="1 2">Myojin Knoll</strain>
    </source>
</reference>
<evidence type="ECO:0008006" key="3">
    <source>
        <dbReference type="Google" id="ProtNLM"/>
    </source>
</evidence>
<dbReference type="Proteomes" id="UP000067399">
    <property type="component" value="Chromosome"/>
</dbReference>
<accession>A0A0P0UQ67</accession>
<dbReference type="AlphaFoldDB" id="A0A0P0UQ67"/>
<protein>
    <recommendedName>
        <fullName evidence="3">Peptidylprolyl isomerase</fullName>
    </recommendedName>
</protein>
<evidence type="ECO:0000313" key="2">
    <source>
        <dbReference type="Proteomes" id="UP000067399"/>
    </source>
</evidence>
<reference evidence="1 2" key="2">
    <citation type="journal article" date="2016" name="ISME J.">
        <title>Heterogeneous composition of key metabolic gene clusters in a vent mussel symbiont population.</title>
        <authorList>
            <person name="Ikuta T."/>
            <person name="Takaki Y."/>
            <person name="Nagai Y."/>
            <person name="Shimamura S."/>
            <person name="Tsuda M."/>
            <person name="Kawagucci S."/>
            <person name="Aoki Y."/>
            <person name="Inoue K."/>
            <person name="Teruya M."/>
            <person name="Satou K."/>
            <person name="Teruya K."/>
            <person name="Shimoji M."/>
            <person name="Tamotsu H."/>
            <person name="Hirano T."/>
            <person name="Maruyama T."/>
            <person name="Yoshida T."/>
        </authorList>
    </citation>
    <scope>NUCLEOTIDE SEQUENCE [LARGE SCALE GENOMIC DNA]</scope>
    <source>
        <strain evidence="1 2">Myojin Knoll</strain>
    </source>
</reference>
<name>A0A0P0UQ67_9GAMM</name>
<evidence type="ECO:0000313" key="1">
    <source>
        <dbReference type="EMBL" id="BAS67104.1"/>
    </source>
</evidence>